<evidence type="ECO:0000256" key="3">
    <source>
        <dbReference type="ARBA" id="ARBA00022448"/>
    </source>
</evidence>
<evidence type="ECO:0000256" key="1">
    <source>
        <dbReference type="ARBA" id="ARBA00004571"/>
    </source>
</evidence>
<protein>
    <recommendedName>
        <fullName evidence="17">TonB-dependent receptor</fullName>
    </recommendedName>
</protein>
<dbReference type="InterPro" id="IPR012910">
    <property type="entry name" value="Plug_dom"/>
</dbReference>
<organism evidence="15 16">
    <name type="scientific">Roseateles saccharophilus</name>
    <name type="common">Pseudomonas saccharophila</name>
    <dbReference type="NCBI Taxonomy" id="304"/>
    <lineage>
        <taxon>Bacteria</taxon>
        <taxon>Pseudomonadati</taxon>
        <taxon>Pseudomonadota</taxon>
        <taxon>Betaproteobacteria</taxon>
        <taxon>Burkholderiales</taxon>
        <taxon>Sphaerotilaceae</taxon>
        <taxon>Roseateles</taxon>
    </lineage>
</organism>
<name>A0ABU1YVE3_ROSSA</name>
<keyword evidence="5 10" id="KW-0812">Transmembrane</keyword>
<dbReference type="Gene3D" id="2.170.130.10">
    <property type="entry name" value="TonB-dependent receptor, plug domain"/>
    <property type="match status" value="1"/>
</dbReference>
<feature type="domain" description="TonB-dependent receptor plug" evidence="14">
    <location>
        <begin position="48"/>
        <end position="158"/>
    </location>
</feature>
<evidence type="ECO:0000259" key="13">
    <source>
        <dbReference type="Pfam" id="PF00593"/>
    </source>
</evidence>
<dbReference type="InterPro" id="IPR000531">
    <property type="entry name" value="Beta-barrel_TonB"/>
</dbReference>
<keyword evidence="12" id="KW-0732">Signal</keyword>
<dbReference type="PROSITE" id="PS52016">
    <property type="entry name" value="TONB_DEPENDENT_REC_3"/>
    <property type="match status" value="1"/>
</dbReference>
<keyword evidence="4 10" id="KW-1134">Transmembrane beta strand</keyword>
<evidence type="ECO:0000256" key="6">
    <source>
        <dbReference type="ARBA" id="ARBA00023077"/>
    </source>
</evidence>
<comment type="subcellular location">
    <subcellularLocation>
        <location evidence="1 10">Cell outer membrane</location>
        <topology evidence="1 10">Multi-pass membrane protein</topology>
    </subcellularLocation>
</comment>
<dbReference type="Pfam" id="PF00593">
    <property type="entry name" value="TonB_dep_Rec_b-barrel"/>
    <property type="match status" value="1"/>
</dbReference>
<sequence length="833" mass="87673">MNHRHSRCWAALALAYASAAAHAQVQLERVEVVGLSPVAGVDVPRDWIPAAVQTARAAEIERSQALDLSSFMNRRLGSVHLNEVQGNPLQPDVNFRGYTASPLLGTQQGLSLYLDGVRLNQPFGDVVSWDLIPKAAIASVSLNPGSNPLFGLNTLGGALAVQTKDGLSHPGSSLQVLAGSHRRAAVEFEHGGSRAADGTHWFVTGQQFHERGWRADSPSRVSQLFAKLGQRSGDTDLSLTAAAARTSLNGNGLQEQRFLDGDRASVYTKPDNTGNRSALLTLALSQSLSAQWTLSGNAYARHIRTLTTNGDLNDDALDQSLYQPSAAERAALAAAGYSGFPTAGESAANTPFPKWRCIAQALLRDEPAEKCNGVIHQTATTQSNQGFSVQLGHDGRLFGLKSQSLVGAAADFSRSRFTQGSELGTLNADRSITGVGAFGDGVSGGDVDGAPYDTRVDLSGRTRTLSVFASSVLAFSPGAHLTLSGRYNHSKVSNRDAITPGGGAGSLDGDHRFSRLNPALGLTFTPVAGVNAWVGISQGSRDPSSIELGCADPANPCKLPNAFAGDPPLRQVVTTTVEAGVRGAAGAPLAWSLGLFRSDNRDDLLFVADDAAGFGYFKNFGKTRRQGVELGLSGQPAKGFTAGMNFTLLDATYRTAEVVNGASNSSNDAAQAGLRGVDGNIQIQPGDRIPLLPRRMLKLYADLDLGDAWSLGADAIGLGGALARGNENGQHQADGVYYLGPGRSAGYAVVNVNAAWKPANWMKGFKLFAQVSNLFDRAYATAAQLGPTGFNDAGNFQSRPFAANANGDRPLRHATFFAPGAPRAVSLGLKYEY</sequence>
<dbReference type="Proteomes" id="UP001180453">
    <property type="component" value="Unassembled WGS sequence"/>
</dbReference>
<evidence type="ECO:0000256" key="7">
    <source>
        <dbReference type="ARBA" id="ARBA00023136"/>
    </source>
</evidence>
<keyword evidence="9 10" id="KW-0998">Cell outer membrane</keyword>
<feature type="domain" description="TonB-dependent receptor-like beta-barrel" evidence="13">
    <location>
        <begin position="238"/>
        <end position="774"/>
    </location>
</feature>
<dbReference type="PANTHER" id="PTHR30069">
    <property type="entry name" value="TONB-DEPENDENT OUTER MEMBRANE RECEPTOR"/>
    <property type="match status" value="1"/>
</dbReference>
<comment type="similarity">
    <text evidence="2 10 11">Belongs to the TonB-dependent receptor family.</text>
</comment>
<keyword evidence="16" id="KW-1185">Reference proteome</keyword>
<evidence type="ECO:0000256" key="11">
    <source>
        <dbReference type="RuleBase" id="RU003357"/>
    </source>
</evidence>
<feature type="chain" id="PRO_5047179291" description="TonB-dependent receptor" evidence="12">
    <location>
        <begin position="24"/>
        <end position="833"/>
    </location>
</feature>
<dbReference type="InterPro" id="IPR037066">
    <property type="entry name" value="Plug_dom_sf"/>
</dbReference>
<dbReference type="RefSeq" id="WP_310272590.1">
    <property type="nucleotide sequence ID" value="NZ_JAVDXU010000006.1"/>
</dbReference>
<evidence type="ECO:0000256" key="5">
    <source>
        <dbReference type="ARBA" id="ARBA00022692"/>
    </source>
</evidence>
<evidence type="ECO:0000256" key="10">
    <source>
        <dbReference type="PROSITE-ProRule" id="PRU01360"/>
    </source>
</evidence>
<evidence type="ECO:0008006" key="17">
    <source>
        <dbReference type="Google" id="ProtNLM"/>
    </source>
</evidence>
<dbReference type="InterPro" id="IPR039426">
    <property type="entry name" value="TonB-dep_rcpt-like"/>
</dbReference>
<keyword evidence="6 11" id="KW-0798">TonB box</keyword>
<dbReference type="InterPro" id="IPR036942">
    <property type="entry name" value="Beta-barrel_TonB_sf"/>
</dbReference>
<reference evidence="15 16" key="1">
    <citation type="submission" date="2023-07" db="EMBL/GenBank/DDBJ databases">
        <title>Sorghum-associated microbial communities from plants grown in Nebraska, USA.</title>
        <authorList>
            <person name="Schachtman D."/>
        </authorList>
    </citation>
    <scope>NUCLEOTIDE SEQUENCE [LARGE SCALE GENOMIC DNA]</scope>
    <source>
        <strain evidence="15 16">BE314</strain>
    </source>
</reference>
<evidence type="ECO:0000256" key="12">
    <source>
        <dbReference type="SAM" id="SignalP"/>
    </source>
</evidence>
<dbReference type="PANTHER" id="PTHR30069:SF39">
    <property type="entry name" value="BLL6183 PROTEIN"/>
    <property type="match status" value="1"/>
</dbReference>
<evidence type="ECO:0000313" key="16">
    <source>
        <dbReference type="Proteomes" id="UP001180453"/>
    </source>
</evidence>
<dbReference type="Pfam" id="PF07715">
    <property type="entry name" value="Plug"/>
    <property type="match status" value="1"/>
</dbReference>
<dbReference type="SUPFAM" id="SSF56935">
    <property type="entry name" value="Porins"/>
    <property type="match status" value="1"/>
</dbReference>
<evidence type="ECO:0000256" key="8">
    <source>
        <dbReference type="ARBA" id="ARBA00023170"/>
    </source>
</evidence>
<evidence type="ECO:0000256" key="2">
    <source>
        <dbReference type="ARBA" id="ARBA00009810"/>
    </source>
</evidence>
<keyword evidence="3 10" id="KW-0813">Transport</keyword>
<accession>A0ABU1YVE3</accession>
<evidence type="ECO:0000259" key="14">
    <source>
        <dbReference type="Pfam" id="PF07715"/>
    </source>
</evidence>
<evidence type="ECO:0000313" key="15">
    <source>
        <dbReference type="EMBL" id="MDR7272834.1"/>
    </source>
</evidence>
<evidence type="ECO:0000256" key="9">
    <source>
        <dbReference type="ARBA" id="ARBA00023237"/>
    </source>
</evidence>
<keyword evidence="7 10" id="KW-0472">Membrane</keyword>
<gene>
    <name evidence="15" type="ORF">J2X20_005519</name>
</gene>
<comment type="caution">
    <text evidence="15">The sequence shown here is derived from an EMBL/GenBank/DDBJ whole genome shotgun (WGS) entry which is preliminary data.</text>
</comment>
<proteinExistence type="inferred from homology"/>
<feature type="signal peptide" evidence="12">
    <location>
        <begin position="1"/>
        <end position="23"/>
    </location>
</feature>
<evidence type="ECO:0000256" key="4">
    <source>
        <dbReference type="ARBA" id="ARBA00022452"/>
    </source>
</evidence>
<keyword evidence="8" id="KW-0675">Receptor</keyword>
<dbReference type="EMBL" id="JAVDXU010000006">
    <property type="protein sequence ID" value="MDR7272834.1"/>
    <property type="molecule type" value="Genomic_DNA"/>
</dbReference>
<dbReference type="Gene3D" id="2.40.170.20">
    <property type="entry name" value="TonB-dependent receptor, beta-barrel domain"/>
    <property type="match status" value="1"/>
</dbReference>